<keyword evidence="10 12" id="KW-0496">Mitochondrion</keyword>
<keyword evidence="7" id="KW-0809">Transit peptide</keyword>
<comment type="subunit">
    <text evidence="12">Component of the PAM complex.</text>
</comment>
<dbReference type="HOGENOM" id="CLU_068297_0_1_1"/>
<reference evidence="14" key="3">
    <citation type="submission" date="2018-07" db="EMBL/GenBank/DDBJ databases">
        <authorList>
            <person name="Quirk P.G."/>
            <person name="Krulwich T.A."/>
        </authorList>
    </citation>
    <scope>NUCLEOTIDE SEQUENCE</scope>
    <source>
        <strain evidence="14">96224</strain>
    </source>
</reference>
<dbReference type="AlphaFoldDB" id="A0A061HHP1"/>
<evidence type="ECO:0000313" key="14">
    <source>
        <dbReference type="EMBL" id="SUZ13518.1"/>
    </source>
</evidence>
<sequence>MIRNAPTRAATITSNLEPKLGLSLQSQTVSLAPIPIRMARKSPSVPKNKFLKCHASNQVSLSLSRHSSTAARPSSESIVRAQKNDTPSQSNAQIAENSHLDWNTFFQLRKKRRWYQQGLSIGSSIGGVVGGAQVLTSYDIDALVAQFPLDPFISLGLITCLFGGVGWLFGPVVGTAMFNFKNRTWKNEIDNKEREFYKRVRKHRVDPSNSSIANPVPDYYGEKISSVASYRQWLKDCRAFNKKRTTYLE</sequence>
<comment type="similarity">
    <text evidence="2 12">Belongs to the PAM17 family.</text>
</comment>
<evidence type="ECO:0000313" key="15">
    <source>
        <dbReference type="Proteomes" id="UP000053110"/>
    </source>
</evidence>
<feature type="transmembrane region" description="Helical" evidence="12">
    <location>
        <begin position="152"/>
        <end position="178"/>
    </location>
</feature>
<evidence type="ECO:0000256" key="12">
    <source>
        <dbReference type="RuleBase" id="RU367146"/>
    </source>
</evidence>
<dbReference type="Proteomes" id="UP000053110">
    <property type="component" value="Unassembled WGS sequence"/>
</dbReference>
<dbReference type="OrthoDB" id="5970083at2759"/>
<keyword evidence="11 12" id="KW-0472">Membrane</keyword>
<evidence type="ECO:0000256" key="10">
    <source>
        <dbReference type="ARBA" id="ARBA00023128"/>
    </source>
</evidence>
<evidence type="ECO:0000256" key="7">
    <source>
        <dbReference type="ARBA" id="ARBA00022946"/>
    </source>
</evidence>
<organism evidence="14">
    <name type="scientific">Blumeria graminis f. sp. tritici 96224</name>
    <dbReference type="NCBI Taxonomy" id="1268274"/>
    <lineage>
        <taxon>Eukaryota</taxon>
        <taxon>Fungi</taxon>
        <taxon>Dikarya</taxon>
        <taxon>Ascomycota</taxon>
        <taxon>Pezizomycotina</taxon>
        <taxon>Leotiomycetes</taxon>
        <taxon>Erysiphales</taxon>
        <taxon>Erysiphaceae</taxon>
        <taxon>Blumeria</taxon>
    </lineage>
</organism>
<evidence type="ECO:0000256" key="6">
    <source>
        <dbReference type="ARBA" id="ARBA00022927"/>
    </source>
</evidence>
<keyword evidence="5 12" id="KW-0999">Mitochondrion inner membrane</keyword>
<evidence type="ECO:0000256" key="3">
    <source>
        <dbReference type="ARBA" id="ARBA00022448"/>
    </source>
</evidence>
<keyword evidence="9 12" id="KW-0811">Translocation</keyword>
<evidence type="ECO:0000256" key="2">
    <source>
        <dbReference type="ARBA" id="ARBA00006837"/>
    </source>
</evidence>
<proteinExistence type="inferred from homology"/>
<dbReference type="GO" id="GO:0001405">
    <property type="term" value="C:PAM complex, Tim23 associated import motor"/>
    <property type="evidence" value="ECO:0007669"/>
    <property type="project" value="UniProtKB-UniRule"/>
</dbReference>
<evidence type="ECO:0000256" key="11">
    <source>
        <dbReference type="ARBA" id="ARBA00023136"/>
    </source>
</evidence>
<dbReference type="EMBL" id="KE375209">
    <property type="protein sequence ID" value="EPQ61874.1"/>
    <property type="molecule type" value="Genomic_DNA"/>
</dbReference>
<gene>
    <name evidence="13" type="ORF">BGT96224_259</name>
    <name evidence="14" type="ORF">BGT96224V2_LOCUS6680</name>
</gene>
<evidence type="ECO:0000256" key="8">
    <source>
        <dbReference type="ARBA" id="ARBA00022989"/>
    </source>
</evidence>
<dbReference type="GO" id="GO:0030150">
    <property type="term" value="P:protein import into mitochondrial matrix"/>
    <property type="evidence" value="ECO:0007669"/>
    <property type="project" value="UniProtKB-UniRule"/>
</dbReference>
<evidence type="ECO:0000256" key="5">
    <source>
        <dbReference type="ARBA" id="ARBA00022792"/>
    </source>
</evidence>
<feature type="transmembrane region" description="Helical" evidence="12">
    <location>
        <begin position="119"/>
        <end position="140"/>
    </location>
</feature>
<evidence type="ECO:0000256" key="4">
    <source>
        <dbReference type="ARBA" id="ARBA00022692"/>
    </source>
</evidence>
<keyword evidence="6 12" id="KW-0653">Protein transport</keyword>
<accession>A0A061HHP1</accession>
<dbReference type="Pfam" id="PF08566">
    <property type="entry name" value="Pam17"/>
    <property type="match status" value="1"/>
</dbReference>
<evidence type="ECO:0000313" key="13">
    <source>
        <dbReference type="EMBL" id="EPQ61874.1"/>
    </source>
</evidence>
<evidence type="ECO:0000256" key="1">
    <source>
        <dbReference type="ARBA" id="ARBA00004448"/>
    </source>
</evidence>
<reference evidence="15" key="1">
    <citation type="journal article" date="2013" name="Nat. Genet.">
        <title>The wheat powdery mildew genome shows the unique evolution of an obligate biotroph.</title>
        <authorList>
            <person name="Wicker T."/>
            <person name="Oberhaensli S."/>
            <person name="Parlange F."/>
            <person name="Buchmann J.P."/>
            <person name="Shatalina M."/>
            <person name="Roffler S."/>
            <person name="Ben-David R."/>
            <person name="Dolezel J."/>
            <person name="Simkova H."/>
            <person name="Schulze-Lefert P."/>
            <person name="Spanu P.D."/>
            <person name="Bruggmann R."/>
            <person name="Amselem J."/>
            <person name="Quesneville H."/>
            <person name="Ver Loren van Themaat E."/>
            <person name="Paape T."/>
            <person name="Shimizu K.K."/>
            <person name="Keller B."/>
        </authorList>
    </citation>
    <scope>NUCLEOTIDE SEQUENCE [LARGE SCALE GENOMIC DNA]</scope>
    <source>
        <strain evidence="15">96224</strain>
    </source>
</reference>
<name>A0A061HHP1_BLUGR</name>
<dbReference type="EMBL" id="UIGY01000237">
    <property type="protein sequence ID" value="SUZ13518.1"/>
    <property type="molecule type" value="Genomic_DNA"/>
</dbReference>
<dbReference type="PANTHER" id="PTHR28021:SF1">
    <property type="entry name" value="PRESEQUENCE TRANSLOCATED-ASSOCIATED MOTOR SUBUNIT PAM17, MITOCHONDRIAL"/>
    <property type="match status" value="1"/>
</dbReference>
<keyword evidence="4 12" id="KW-0812">Transmembrane</keyword>
<dbReference type="PANTHER" id="PTHR28021">
    <property type="entry name" value="PRESEQUENCE TRANSLOCATED-ASSOCIATED MOTOR SUBUNIT PAM17, MITOCHONDRIAL"/>
    <property type="match status" value="1"/>
</dbReference>
<keyword evidence="3 12" id="KW-0813">Transport</keyword>
<comment type="function">
    <text evidence="12">Component of the PAM complex, a complex required for the translocation of transit peptide-containing proteins from the inner membrane into the mitochondrial matrix in an ATP-dependent manner.</text>
</comment>
<protein>
    <recommendedName>
        <fullName evidence="12">Presequence translocated-associated motor subunit PAM17</fullName>
    </recommendedName>
</protein>
<dbReference type="InterPro" id="IPR013875">
    <property type="entry name" value="Pam17"/>
</dbReference>
<evidence type="ECO:0000256" key="9">
    <source>
        <dbReference type="ARBA" id="ARBA00023010"/>
    </source>
</evidence>
<comment type="subcellular location">
    <subcellularLocation>
        <location evidence="1 12">Mitochondrion inner membrane</location>
        <topology evidence="1 12">Multi-pass membrane protein</topology>
    </subcellularLocation>
</comment>
<keyword evidence="8 12" id="KW-1133">Transmembrane helix</keyword>
<reference evidence="13" key="2">
    <citation type="submission" date="2013-01" db="EMBL/GenBank/DDBJ databases">
        <title>The wheat powdery mildew genome reveals unique evolution of an obligate biotroph.</title>
        <authorList>
            <person name="Oberhaensli S."/>
            <person name="Wicker T."/>
            <person name="Keller B."/>
        </authorList>
    </citation>
    <scope>NUCLEOTIDE SEQUENCE</scope>
    <source>
        <strain evidence="13">96224</strain>
    </source>
</reference>